<organism evidence="2 3">
    <name type="scientific">Operophtera brumata</name>
    <name type="common">Winter moth</name>
    <name type="synonym">Phalaena brumata</name>
    <dbReference type="NCBI Taxonomy" id="104452"/>
    <lineage>
        <taxon>Eukaryota</taxon>
        <taxon>Metazoa</taxon>
        <taxon>Ecdysozoa</taxon>
        <taxon>Arthropoda</taxon>
        <taxon>Hexapoda</taxon>
        <taxon>Insecta</taxon>
        <taxon>Pterygota</taxon>
        <taxon>Neoptera</taxon>
        <taxon>Endopterygota</taxon>
        <taxon>Lepidoptera</taxon>
        <taxon>Glossata</taxon>
        <taxon>Ditrysia</taxon>
        <taxon>Geometroidea</taxon>
        <taxon>Geometridae</taxon>
        <taxon>Larentiinae</taxon>
        <taxon>Operophtera</taxon>
    </lineage>
</organism>
<keyword evidence="3" id="KW-1185">Reference proteome</keyword>
<dbReference type="EMBL" id="JTDY01001793">
    <property type="protein sequence ID" value="KOB72863.1"/>
    <property type="molecule type" value="Genomic_DNA"/>
</dbReference>
<comment type="caution">
    <text evidence="2">The sequence shown here is derived from an EMBL/GenBank/DDBJ whole genome shotgun (WGS) entry which is preliminary data.</text>
</comment>
<feature type="region of interest" description="Disordered" evidence="1">
    <location>
        <begin position="42"/>
        <end position="69"/>
    </location>
</feature>
<proteinExistence type="predicted"/>
<evidence type="ECO:0000313" key="3">
    <source>
        <dbReference type="Proteomes" id="UP000037510"/>
    </source>
</evidence>
<evidence type="ECO:0000256" key="1">
    <source>
        <dbReference type="SAM" id="MobiDB-lite"/>
    </source>
</evidence>
<accession>A0A0L7LBK1</accession>
<dbReference type="AlphaFoldDB" id="A0A0L7LBK1"/>
<name>A0A0L7LBK1_OPEBR</name>
<reference evidence="2 3" key="1">
    <citation type="journal article" date="2015" name="Genome Biol. Evol.">
        <title>The genome of winter moth (Operophtera brumata) provides a genomic perspective on sexual dimorphism and phenology.</title>
        <authorList>
            <person name="Derks M.F."/>
            <person name="Smit S."/>
            <person name="Salis L."/>
            <person name="Schijlen E."/>
            <person name="Bossers A."/>
            <person name="Mateman C."/>
            <person name="Pijl A.S."/>
            <person name="de Ridder D."/>
            <person name="Groenen M.A."/>
            <person name="Visser M.E."/>
            <person name="Megens H.J."/>
        </authorList>
    </citation>
    <scope>NUCLEOTIDE SEQUENCE [LARGE SCALE GENOMIC DNA]</scope>
    <source>
        <strain evidence="2">WM2013NL</strain>
        <tissue evidence="2">Head and thorax</tissue>
    </source>
</reference>
<evidence type="ECO:0000313" key="2">
    <source>
        <dbReference type="EMBL" id="KOB72863.1"/>
    </source>
</evidence>
<gene>
    <name evidence="2" type="ORF">OBRU01_10146</name>
</gene>
<dbReference type="Proteomes" id="UP000037510">
    <property type="component" value="Unassembled WGS sequence"/>
</dbReference>
<protein>
    <submittedName>
        <fullName evidence="2">Uncharacterized protein</fullName>
    </submittedName>
</protein>
<sequence length="69" mass="7822">MNSIAPEKFIATVLVQETFELAPDLCIYQSGPRYYRDAQMPEEQRDPNMTPPPMRCHGAFVRPPASTLP</sequence>